<dbReference type="GO" id="GO:0006457">
    <property type="term" value="P:protein folding"/>
    <property type="evidence" value="ECO:0007669"/>
    <property type="project" value="InterPro"/>
</dbReference>
<accession>A0A3A6PEH4</accession>
<dbReference type="GO" id="GO:0051082">
    <property type="term" value="F:unfolded protein binding"/>
    <property type="evidence" value="ECO:0007669"/>
    <property type="project" value="InterPro"/>
</dbReference>
<dbReference type="SUPFAM" id="SSF118352">
    <property type="entry name" value="HSP33 redox switch-like"/>
    <property type="match status" value="1"/>
</dbReference>
<dbReference type="GO" id="GO:0005737">
    <property type="term" value="C:cytoplasm"/>
    <property type="evidence" value="ECO:0007669"/>
    <property type="project" value="InterPro"/>
</dbReference>
<protein>
    <submittedName>
        <fullName evidence="1">Uncharacterized protein</fullName>
    </submittedName>
</protein>
<gene>
    <name evidence="1" type="ORF">D3P09_18335</name>
</gene>
<dbReference type="AlphaFoldDB" id="A0A3A6PEH4"/>
<sequence length="61" mass="6370">MARSIGIAAQLLPGASLAVLYSLGMIELKQAAANDQSIEFVCHACGQTYSFSPEEIAGLVN</sequence>
<organism evidence="1 2">
    <name type="scientific">Paenibacillus pinisoli</name>
    <dbReference type="NCBI Taxonomy" id="1276110"/>
    <lineage>
        <taxon>Bacteria</taxon>
        <taxon>Bacillati</taxon>
        <taxon>Bacillota</taxon>
        <taxon>Bacilli</taxon>
        <taxon>Bacillales</taxon>
        <taxon>Paenibacillaceae</taxon>
        <taxon>Paenibacillus</taxon>
    </lineage>
</organism>
<dbReference type="Pfam" id="PF01430">
    <property type="entry name" value="HSP33"/>
    <property type="match status" value="1"/>
</dbReference>
<dbReference type="EMBL" id="QXQB01000004">
    <property type="protein sequence ID" value="RJX38036.1"/>
    <property type="molecule type" value="Genomic_DNA"/>
</dbReference>
<dbReference type="InterPro" id="IPR016154">
    <property type="entry name" value="Heat_shock_Hsp33_C"/>
</dbReference>
<keyword evidence="2" id="KW-1185">Reference proteome</keyword>
<dbReference type="Gene3D" id="3.90.1280.10">
    <property type="entry name" value="HSP33 redox switch-like"/>
    <property type="match status" value="1"/>
</dbReference>
<dbReference type="Proteomes" id="UP000267798">
    <property type="component" value="Unassembled WGS sequence"/>
</dbReference>
<reference evidence="1 2" key="1">
    <citation type="submission" date="2018-09" db="EMBL/GenBank/DDBJ databases">
        <title>Paenibacillus aracenensis nov. sp. isolated from a cave in southern Spain.</title>
        <authorList>
            <person name="Jurado V."/>
            <person name="Gutierrez-Patricio S."/>
            <person name="Gonzalez-Pimentel J.L."/>
            <person name="Miller A.Z."/>
            <person name="Laiz L."/>
            <person name="Saiz-Jimenez C."/>
        </authorList>
    </citation>
    <scope>NUCLEOTIDE SEQUENCE [LARGE SCALE GENOMIC DNA]</scope>
    <source>
        <strain evidence="1 2">JCM 19203</strain>
    </source>
</reference>
<proteinExistence type="predicted"/>
<name>A0A3A6PEH4_9BACL</name>
<dbReference type="RefSeq" id="WP_120112855.1">
    <property type="nucleotide sequence ID" value="NZ_QXQB01000004.1"/>
</dbReference>
<evidence type="ECO:0000313" key="2">
    <source>
        <dbReference type="Proteomes" id="UP000267798"/>
    </source>
</evidence>
<dbReference type="InterPro" id="IPR000397">
    <property type="entry name" value="Heat_shock_Hsp33"/>
</dbReference>
<comment type="caution">
    <text evidence="1">The sequence shown here is derived from an EMBL/GenBank/DDBJ whole genome shotgun (WGS) entry which is preliminary data.</text>
</comment>
<evidence type="ECO:0000313" key="1">
    <source>
        <dbReference type="EMBL" id="RJX38036.1"/>
    </source>
</evidence>
<dbReference type="OrthoDB" id="9776534at2"/>